<name>A0A2U8QZD3_9FLAO</name>
<proteinExistence type="predicted"/>
<dbReference type="EMBL" id="CP029463">
    <property type="protein sequence ID" value="AWM15185.1"/>
    <property type="molecule type" value="Genomic_DNA"/>
</dbReference>
<evidence type="ECO:0000313" key="3">
    <source>
        <dbReference type="Proteomes" id="UP000245429"/>
    </source>
</evidence>
<dbReference type="Gene3D" id="3.30.450.400">
    <property type="entry name" value="Colicin M, catalytic domain"/>
    <property type="match status" value="1"/>
</dbReference>
<evidence type="ECO:0000313" key="2">
    <source>
        <dbReference type="EMBL" id="AWM15185.1"/>
    </source>
</evidence>
<gene>
    <name evidence="2" type="ORF">DI487_15855</name>
</gene>
<organism evidence="2 3">
    <name type="scientific">Flavobacterium sediminis</name>
    <dbReference type="NCBI Taxonomy" id="2201181"/>
    <lineage>
        <taxon>Bacteria</taxon>
        <taxon>Pseudomonadati</taxon>
        <taxon>Bacteroidota</taxon>
        <taxon>Flavobacteriia</taxon>
        <taxon>Flavobacteriales</taxon>
        <taxon>Flavobacteriaceae</taxon>
        <taxon>Flavobacterium</taxon>
    </lineage>
</organism>
<sequence length="301" mass="34302">MPDRHASSAAYRYGFQGQEKDDEVKGEGNSLNYKFRMHDPRVGRFFAVDPLTKEYPHYTPYSFSGNKVIAYVELEGLEEQGIEARLDMNLAFKLSSNDATTEEILDVYDQIHNRGNRELNSAMFKLPFYNNETALNLIDHYSFGKGEKYTLNRDEMLEVFPRYEKNVKLGFFDFASQGEIKKGEEKDFTKPFETYSGTSGTLGNTTVVLVGKISINEKTNKKQFIGKVIFNDVYDFNPGDRPFFAEMQTRIANVFLAGNPFVIEGSLDVIQQEGGELYLNDGNNFIDPSRTSKPNNGEDHQ</sequence>
<dbReference type="Proteomes" id="UP000245429">
    <property type="component" value="Chromosome"/>
</dbReference>
<dbReference type="KEGG" id="fse:DI487_15855"/>
<dbReference type="AlphaFoldDB" id="A0A2U8QZD3"/>
<dbReference type="InterPro" id="IPR022385">
    <property type="entry name" value="Rhs_assc_core"/>
</dbReference>
<feature type="region of interest" description="Disordered" evidence="1">
    <location>
        <begin position="282"/>
        <end position="301"/>
    </location>
</feature>
<dbReference type="Gene3D" id="2.180.10.10">
    <property type="entry name" value="RHS repeat-associated core"/>
    <property type="match status" value="1"/>
</dbReference>
<evidence type="ECO:0000256" key="1">
    <source>
        <dbReference type="SAM" id="MobiDB-lite"/>
    </source>
</evidence>
<evidence type="ECO:0008006" key="4">
    <source>
        <dbReference type="Google" id="ProtNLM"/>
    </source>
</evidence>
<reference evidence="2 3" key="1">
    <citation type="submission" date="2018-05" db="EMBL/GenBank/DDBJ databases">
        <title>Flavobacterium sp. MEBiC07310.</title>
        <authorList>
            <person name="Baek K."/>
        </authorList>
    </citation>
    <scope>NUCLEOTIDE SEQUENCE [LARGE SCALE GENOMIC DNA]</scope>
    <source>
        <strain evidence="2 3">MEBiC07310</strain>
    </source>
</reference>
<accession>A0A2U8QZD3</accession>
<keyword evidence="3" id="KW-1185">Reference proteome</keyword>
<dbReference type="NCBIfam" id="TIGR03696">
    <property type="entry name" value="Rhs_assc_core"/>
    <property type="match status" value="1"/>
</dbReference>
<dbReference type="OrthoDB" id="2972467at2"/>
<protein>
    <recommendedName>
        <fullName evidence="4">RHS repeat-associated core domain-containing protein</fullName>
    </recommendedName>
</protein>